<dbReference type="Gene3D" id="1.20.58.2220">
    <property type="entry name" value="Formin, FH2 domain"/>
    <property type="match status" value="1"/>
</dbReference>
<evidence type="ECO:0000259" key="8">
    <source>
        <dbReference type="PROSITE" id="PS51444"/>
    </source>
</evidence>
<feature type="compositionally biased region" description="Pro residues" evidence="5">
    <location>
        <begin position="421"/>
        <end position="432"/>
    </location>
</feature>
<feature type="compositionally biased region" description="Low complexity" evidence="5">
    <location>
        <begin position="93"/>
        <end position="104"/>
    </location>
</feature>
<feature type="compositionally biased region" description="Polar residues" evidence="5">
    <location>
        <begin position="436"/>
        <end position="446"/>
    </location>
</feature>
<dbReference type="AlphaFoldDB" id="A0AAX6EIJ6"/>
<dbReference type="Proteomes" id="UP001140949">
    <property type="component" value="Unassembled WGS sequence"/>
</dbReference>
<dbReference type="PANTHER" id="PTHR23213:SF177">
    <property type="entry name" value="FORMIN-LIKE PROTEIN 11"/>
    <property type="match status" value="1"/>
</dbReference>
<evidence type="ECO:0000256" key="7">
    <source>
        <dbReference type="SAM" id="SignalP"/>
    </source>
</evidence>
<evidence type="ECO:0000256" key="6">
    <source>
        <dbReference type="SAM" id="Phobius"/>
    </source>
</evidence>
<dbReference type="SUPFAM" id="SSF101447">
    <property type="entry name" value="Formin homology 2 domain (FH2 domain)"/>
    <property type="match status" value="1"/>
</dbReference>
<proteinExistence type="inferred from homology"/>
<evidence type="ECO:0000256" key="1">
    <source>
        <dbReference type="ARBA" id="ARBA00004167"/>
    </source>
</evidence>
<keyword evidence="6" id="KW-1133">Transmembrane helix</keyword>
<sequence>MSPSPQTLPSLFSERTQGSTMGCSSCYILCLLVLVSAPASAYNGKEEDVEKVPGGEDIGMLTTRFSFLLRMTEASRSRRQMPPPLSLSPAPAPTEEAAAPSQAPVSYTNIYNRPPLYHKSHYAPALHSKDGGKARHRRIVVAIVVSVGVVLLVMCGVAVLVVYKRCRRRRRDRPTGGNSKVSYDPDPDPGPEMFYLNVLAPILEIESTQKQSSESKNALSSESLCASASSVCPNKDSLPTISRLRSSLSSESVSSSRPLHNGETTKCKLDVHCTGFLNSSTSSEGEEDESFHSVCNSHSSDELLSVVSVSEASLSCPSGKCSPFSSSSRRSTTSSESKPTQFPPINPSLPPASIESKHPSPKFEAALPSHADDDPKEEHLSELEMTSLICASSPGPIVSSSPLMPSALEATKPPLRNGNIPTPPPPPLPPSRAPSSTQSGGSSTRNPAPPPPPCLPQQRAAVGKDGTRLPKLKPLHWDKVRATPDRSMVWDKIRSSSFELDEQMIESLFRYKAQSNAEAEEAKNKNASPPSKHVLDHKRLQNITILMKALNATAGQVREALMQGGGLSARQLEALAKMVPTKEEEEKLANFKGDTRELGSAEVLVRAILDIPFAFTRIQVMLYRETFQDEVVHLKKSFAMLEEACKELRSSRLFFRLLEAVLKTGNRMNVGTIRGGARAFKLDTLLKLADVKGTDGKTTLLHFVVQEIVRSEGVSAAEEESAKKTSKPRTAEEREEYYRVLGLGVVSGLSTELCNVKKTASVDLDVLASSVSNLSEGMKRLKRLVEVDMSIDEEDAGFANATRSFSIRAEETIHKLKEDEDRVLVHVREITEYYHGEVGKDEANPLRIFVIVRDFVGMLDRVCKELGSSRTRWCASSSPPFR</sequence>
<dbReference type="PANTHER" id="PTHR23213">
    <property type="entry name" value="FORMIN-RELATED"/>
    <property type="match status" value="1"/>
</dbReference>
<dbReference type="EMBL" id="JANAVB010036220">
    <property type="protein sequence ID" value="KAJ6803836.1"/>
    <property type="molecule type" value="Genomic_DNA"/>
</dbReference>
<comment type="similarity">
    <text evidence="3">Belongs to the formin-like family. Class-I subfamily.</text>
</comment>
<feature type="region of interest" description="Disordered" evidence="5">
    <location>
        <begin position="76"/>
        <end position="104"/>
    </location>
</feature>
<dbReference type="SMART" id="SM00498">
    <property type="entry name" value="FH2"/>
    <property type="match status" value="1"/>
</dbReference>
<evidence type="ECO:0000256" key="3">
    <source>
        <dbReference type="ARBA" id="ARBA00025793"/>
    </source>
</evidence>
<evidence type="ECO:0000256" key="2">
    <source>
        <dbReference type="ARBA" id="ARBA00022729"/>
    </source>
</evidence>
<dbReference type="GO" id="GO:0016020">
    <property type="term" value="C:membrane"/>
    <property type="evidence" value="ECO:0007669"/>
    <property type="project" value="UniProtKB-SubCell"/>
</dbReference>
<comment type="subcellular location">
    <subcellularLocation>
        <location evidence="1">Membrane</location>
        <topology evidence="1">Single-pass membrane protein</topology>
    </subcellularLocation>
</comment>
<keyword evidence="6" id="KW-0812">Transmembrane</keyword>
<protein>
    <recommendedName>
        <fullName evidence="4">Formin-like protein</fullName>
    </recommendedName>
</protein>
<gene>
    <name evidence="9" type="ORF">M6B38_187705</name>
</gene>
<feature type="compositionally biased region" description="Pro residues" evidence="5">
    <location>
        <begin position="341"/>
        <end position="350"/>
    </location>
</feature>
<feature type="domain" description="FH2" evidence="8">
    <location>
        <begin position="462"/>
        <end position="882"/>
    </location>
</feature>
<feature type="chain" id="PRO_5043870164" description="Formin-like protein" evidence="7">
    <location>
        <begin position="42"/>
        <end position="882"/>
    </location>
</feature>
<feature type="transmembrane region" description="Helical" evidence="6">
    <location>
        <begin position="139"/>
        <end position="163"/>
    </location>
</feature>
<dbReference type="GO" id="GO:0045010">
    <property type="term" value="P:actin nucleation"/>
    <property type="evidence" value="ECO:0007669"/>
    <property type="project" value="InterPro"/>
</dbReference>
<feature type="region of interest" description="Disordered" evidence="5">
    <location>
        <begin position="170"/>
        <end position="189"/>
    </location>
</feature>
<feature type="compositionally biased region" description="Pro residues" evidence="5">
    <location>
        <begin position="81"/>
        <end position="92"/>
    </location>
</feature>
<feature type="signal peptide" evidence="7">
    <location>
        <begin position="1"/>
        <end position="41"/>
    </location>
</feature>
<comment type="caution">
    <text evidence="9">The sequence shown here is derived from an EMBL/GenBank/DDBJ whole genome shotgun (WGS) entry which is preliminary data.</text>
</comment>
<evidence type="ECO:0000256" key="5">
    <source>
        <dbReference type="SAM" id="MobiDB-lite"/>
    </source>
</evidence>
<keyword evidence="6" id="KW-0472">Membrane</keyword>
<evidence type="ECO:0000313" key="10">
    <source>
        <dbReference type="Proteomes" id="UP001140949"/>
    </source>
</evidence>
<reference evidence="9" key="2">
    <citation type="submission" date="2023-04" db="EMBL/GenBank/DDBJ databases">
        <authorList>
            <person name="Bruccoleri R.E."/>
            <person name="Oakeley E.J."/>
            <person name="Faust A.-M."/>
            <person name="Dessus-Babus S."/>
            <person name="Altorfer M."/>
            <person name="Burckhardt D."/>
            <person name="Oertli M."/>
            <person name="Naumann U."/>
            <person name="Petersen F."/>
            <person name="Wong J."/>
        </authorList>
    </citation>
    <scope>NUCLEOTIDE SEQUENCE</scope>
    <source>
        <strain evidence="9">GSM-AAB239-AS_SAM_17_03QT</strain>
        <tissue evidence="9">Leaf</tissue>
    </source>
</reference>
<keyword evidence="10" id="KW-1185">Reference proteome</keyword>
<feature type="region of interest" description="Disordered" evidence="5">
    <location>
        <begin position="400"/>
        <end position="472"/>
    </location>
</feature>
<evidence type="ECO:0000256" key="4">
    <source>
        <dbReference type="RuleBase" id="RU361260"/>
    </source>
</evidence>
<feature type="compositionally biased region" description="Low complexity" evidence="5">
    <location>
        <begin position="314"/>
        <end position="338"/>
    </location>
</feature>
<dbReference type="InterPro" id="IPR027643">
    <property type="entry name" value="Formin-like_plant"/>
</dbReference>
<dbReference type="InterPro" id="IPR015425">
    <property type="entry name" value="FH2_Formin"/>
</dbReference>
<name>A0AAX6EIJ6_IRIPA</name>
<reference evidence="9" key="1">
    <citation type="journal article" date="2023" name="GigaByte">
        <title>Genome assembly of the bearded iris, Iris pallida Lam.</title>
        <authorList>
            <person name="Bruccoleri R.E."/>
            <person name="Oakeley E.J."/>
            <person name="Faust A.M.E."/>
            <person name="Altorfer M."/>
            <person name="Dessus-Babus S."/>
            <person name="Burckhardt D."/>
            <person name="Oertli M."/>
            <person name="Naumann U."/>
            <person name="Petersen F."/>
            <person name="Wong J."/>
        </authorList>
    </citation>
    <scope>NUCLEOTIDE SEQUENCE</scope>
    <source>
        <strain evidence="9">GSM-AAB239-AS_SAM_17_03QT</strain>
    </source>
</reference>
<dbReference type="PROSITE" id="PS51444">
    <property type="entry name" value="FH2"/>
    <property type="match status" value="1"/>
</dbReference>
<dbReference type="InterPro" id="IPR042201">
    <property type="entry name" value="FH2_Formin_sf"/>
</dbReference>
<dbReference type="GO" id="GO:0051015">
    <property type="term" value="F:actin filament binding"/>
    <property type="evidence" value="ECO:0007669"/>
    <property type="project" value="InterPro"/>
</dbReference>
<feature type="compositionally biased region" description="Basic and acidic residues" evidence="5">
    <location>
        <begin position="370"/>
        <end position="379"/>
    </location>
</feature>
<dbReference type="Pfam" id="PF02181">
    <property type="entry name" value="FH2"/>
    <property type="match status" value="1"/>
</dbReference>
<keyword evidence="2 7" id="KW-0732">Signal</keyword>
<feature type="region of interest" description="Disordered" evidence="5">
    <location>
        <begin position="314"/>
        <end position="379"/>
    </location>
</feature>
<accession>A0AAX6EIJ6</accession>
<organism evidence="9 10">
    <name type="scientific">Iris pallida</name>
    <name type="common">Sweet iris</name>
    <dbReference type="NCBI Taxonomy" id="29817"/>
    <lineage>
        <taxon>Eukaryota</taxon>
        <taxon>Viridiplantae</taxon>
        <taxon>Streptophyta</taxon>
        <taxon>Embryophyta</taxon>
        <taxon>Tracheophyta</taxon>
        <taxon>Spermatophyta</taxon>
        <taxon>Magnoliopsida</taxon>
        <taxon>Liliopsida</taxon>
        <taxon>Asparagales</taxon>
        <taxon>Iridaceae</taxon>
        <taxon>Iridoideae</taxon>
        <taxon>Irideae</taxon>
        <taxon>Iris</taxon>
    </lineage>
</organism>
<evidence type="ECO:0000313" key="9">
    <source>
        <dbReference type="EMBL" id="KAJ6803836.1"/>
    </source>
</evidence>